<dbReference type="InterPro" id="IPR013785">
    <property type="entry name" value="Aldolase_TIM"/>
</dbReference>
<name>W0A624_9SPHN</name>
<reference evidence="2 3" key="1">
    <citation type="submission" date="2013-07" db="EMBL/GenBank/DDBJ databases">
        <title>Completed genome of Sphingomonas sanxanigenens NX02.</title>
        <authorList>
            <person name="Ma T."/>
            <person name="Huang H."/>
            <person name="Wu M."/>
            <person name="Li X."/>
            <person name="Li G."/>
        </authorList>
    </citation>
    <scope>NUCLEOTIDE SEQUENCE [LARGE SCALE GENOMIC DNA]</scope>
    <source>
        <strain evidence="2 3">NX02</strain>
    </source>
</reference>
<accession>W0A624</accession>
<evidence type="ECO:0000256" key="1">
    <source>
        <dbReference type="SAM" id="MobiDB-lite"/>
    </source>
</evidence>
<dbReference type="eggNOG" id="COG0535">
    <property type="taxonomic scope" value="Bacteria"/>
</dbReference>
<dbReference type="EMBL" id="CP006644">
    <property type="protein sequence ID" value="AHE52481.1"/>
    <property type="molecule type" value="Genomic_DNA"/>
</dbReference>
<dbReference type="Proteomes" id="UP000018851">
    <property type="component" value="Chromosome"/>
</dbReference>
<protein>
    <recommendedName>
        <fullName evidence="4">Radical SAM protein</fullName>
    </recommendedName>
</protein>
<feature type="region of interest" description="Disordered" evidence="1">
    <location>
        <begin position="291"/>
        <end position="311"/>
    </location>
</feature>
<dbReference type="AlphaFoldDB" id="W0A624"/>
<dbReference type="NCBIfam" id="NF038073">
    <property type="entry name" value="rSAM_STM4011"/>
    <property type="match status" value="1"/>
</dbReference>
<dbReference type="Gene3D" id="3.20.20.70">
    <property type="entry name" value="Aldolase class I"/>
    <property type="match status" value="1"/>
</dbReference>
<dbReference type="HOGENOM" id="CLU_071824_0_0_5"/>
<dbReference type="PATRIC" id="fig|1123269.5.peg.711"/>
<dbReference type="SUPFAM" id="SSF102114">
    <property type="entry name" value="Radical SAM enzymes"/>
    <property type="match status" value="1"/>
</dbReference>
<organism evidence="2 3">
    <name type="scientific">Sphingomonas sanxanigenens DSM 19645 = NX02</name>
    <dbReference type="NCBI Taxonomy" id="1123269"/>
    <lineage>
        <taxon>Bacteria</taxon>
        <taxon>Pseudomonadati</taxon>
        <taxon>Pseudomonadota</taxon>
        <taxon>Alphaproteobacteria</taxon>
        <taxon>Sphingomonadales</taxon>
        <taxon>Sphingomonadaceae</taxon>
        <taxon>Sphingomonas</taxon>
    </lineage>
</organism>
<proteinExistence type="predicted"/>
<dbReference type="InterPro" id="IPR058240">
    <property type="entry name" value="rSAM_sf"/>
</dbReference>
<gene>
    <name evidence="2" type="ORF">NX02_03635</name>
</gene>
<dbReference type="RefSeq" id="WP_025290787.1">
    <property type="nucleotide sequence ID" value="NZ_CP006644.1"/>
</dbReference>
<dbReference type="STRING" id="1123269.NX02_03635"/>
<evidence type="ECO:0008006" key="4">
    <source>
        <dbReference type="Google" id="ProtNLM"/>
    </source>
</evidence>
<dbReference type="KEGG" id="ssan:NX02_03635"/>
<sequence length="311" mass="34509">MDPALTILWRGPLSSCNYACGYCPFAKRKDSRATLATDRAQLERFTDWALARPYPLAILFTPWGEALVRRHYRDAIARLSHAPHVQTVAVQTNLSTPIDWIAACDRRSAAFWTTYHPGETNRPRFLERIHALEAMGVRYSVGVVALRSHFEDIERLRADLPANAYLWINAEEALQGCYTEAEVERLVAVDPLFELNNRAWPSLGRPCAAGETAISVRGDGEARRCHFVDTPIGNIYDAGFEQALRPRTCPKLSCNCHIGYSHLKDLALAELFGAGMVERRAMAPVRGDATHRIAAPPSSGERQPGKSAAGL</sequence>
<evidence type="ECO:0000313" key="3">
    <source>
        <dbReference type="Proteomes" id="UP000018851"/>
    </source>
</evidence>
<keyword evidence="3" id="KW-1185">Reference proteome</keyword>
<dbReference type="CDD" id="cd01335">
    <property type="entry name" value="Radical_SAM"/>
    <property type="match status" value="1"/>
</dbReference>
<dbReference type="InterPro" id="IPR047771">
    <property type="entry name" value="Radical_SAM_STM4011-like"/>
</dbReference>
<evidence type="ECO:0000313" key="2">
    <source>
        <dbReference type="EMBL" id="AHE52481.1"/>
    </source>
</evidence>